<keyword evidence="9" id="KW-0963">Cytoplasm</keyword>
<protein>
    <recommendedName>
        <fullName evidence="5 9">Uracil-DNA glycosylase</fullName>
        <shortName evidence="9">UDG</shortName>
        <ecNumber evidence="4 9">3.2.2.27</ecNumber>
    </recommendedName>
</protein>
<keyword evidence="13" id="KW-0326">Glycosidase</keyword>
<evidence type="ECO:0000256" key="11">
    <source>
        <dbReference type="RuleBase" id="RU003780"/>
    </source>
</evidence>
<keyword evidence="7 9" id="KW-0378">Hydrolase</keyword>
<dbReference type="CDD" id="cd10027">
    <property type="entry name" value="UDG-F1-like"/>
    <property type="match status" value="1"/>
</dbReference>
<sequence length="252" mass="28730">MVIRYVIVPKKQYTYWYVAMSEIQDRVKLRSSWKAKIGGEFEQEYMQNLRRFLIEEKQAGKIIYPEGDNIFSSMNLVSFDDVKVVIIGQDPYHGEGQAHGLCFSVKPGVRIPPSLQNIFKEIQGDLGIPIGNHGYLKSWAEQGVLLLNSVLTVEKNKAGSHQGKGWERFTDAIIEKLNKEHTGLVFLLWGSYAQKKGRIIDQKRHLVLQSVHPSPLSAHRGFFGNHHFSRTNAYLERQGKSVINWAVPALQV</sequence>
<dbReference type="PROSITE" id="PS00130">
    <property type="entry name" value="U_DNA_GLYCOSYLASE"/>
    <property type="match status" value="1"/>
</dbReference>
<evidence type="ECO:0000256" key="5">
    <source>
        <dbReference type="ARBA" id="ARBA00018429"/>
    </source>
</evidence>
<evidence type="ECO:0000256" key="8">
    <source>
        <dbReference type="ARBA" id="ARBA00023204"/>
    </source>
</evidence>
<keyword evidence="14" id="KW-1185">Reference proteome</keyword>
<feature type="domain" description="Uracil-DNA glycosylase-like" evidence="12">
    <location>
        <begin position="75"/>
        <end position="235"/>
    </location>
</feature>
<dbReference type="AlphaFoldDB" id="M1P3R6"/>
<dbReference type="SMART" id="SM00987">
    <property type="entry name" value="UreE_C"/>
    <property type="match status" value="1"/>
</dbReference>
<accession>M1P3R6</accession>
<evidence type="ECO:0000256" key="1">
    <source>
        <dbReference type="ARBA" id="ARBA00001400"/>
    </source>
</evidence>
<dbReference type="SUPFAM" id="SSF52141">
    <property type="entry name" value="Uracil-DNA glycosylase-like"/>
    <property type="match status" value="1"/>
</dbReference>
<name>M1P3R6_DESSD</name>
<dbReference type="Pfam" id="PF03167">
    <property type="entry name" value="UDG"/>
    <property type="match status" value="1"/>
</dbReference>
<dbReference type="NCBIfam" id="TIGR00628">
    <property type="entry name" value="ung"/>
    <property type="match status" value="1"/>
</dbReference>
<comment type="function">
    <text evidence="2 9 11">Excises uracil residues from the DNA which can arise as a result of misincorporation of dUMP residues by DNA polymerase or due to deamination of cytosine.</text>
</comment>
<dbReference type="NCBIfam" id="NF003588">
    <property type="entry name" value="PRK05254.1-1"/>
    <property type="match status" value="1"/>
</dbReference>
<dbReference type="NCBIfam" id="NF003589">
    <property type="entry name" value="PRK05254.1-2"/>
    <property type="match status" value="1"/>
</dbReference>
<evidence type="ECO:0000313" key="13">
    <source>
        <dbReference type="EMBL" id="AGF78118.1"/>
    </source>
</evidence>
<evidence type="ECO:0000256" key="3">
    <source>
        <dbReference type="ARBA" id="ARBA00008184"/>
    </source>
</evidence>
<evidence type="ECO:0000256" key="10">
    <source>
        <dbReference type="PROSITE-ProRule" id="PRU10072"/>
    </source>
</evidence>
<evidence type="ECO:0000313" key="14">
    <source>
        <dbReference type="Proteomes" id="UP000011721"/>
    </source>
</evidence>
<comment type="similarity">
    <text evidence="3 9 11">Belongs to the uracil-DNA glycosylase (UDG) superfamily. UNG family.</text>
</comment>
<dbReference type="HAMAP" id="MF_00148">
    <property type="entry name" value="UDG"/>
    <property type="match status" value="1"/>
</dbReference>
<dbReference type="HOGENOM" id="CLU_032162_3_1_7"/>
<dbReference type="PANTHER" id="PTHR11264:SF0">
    <property type="entry name" value="URACIL-DNA GLYCOSYLASE"/>
    <property type="match status" value="1"/>
</dbReference>
<dbReference type="InterPro" id="IPR018085">
    <property type="entry name" value="Ura-DNA_Glyclase_AS"/>
</dbReference>
<dbReference type="Proteomes" id="UP000011721">
    <property type="component" value="Chromosome"/>
</dbReference>
<evidence type="ECO:0000256" key="6">
    <source>
        <dbReference type="ARBA" id="ARBA00022763"/>
    </source>
</evidence>
<reference evidence="14" key="1">
    <citation type="journal article" date="2013" name="Stand. Genomic Sci.">
        <title>Complete genome sequence of Desulfocapsa sulfexigens, a marine deltaproteobacterium specialized in disproportionating inorganic sulfur compounds.</title>
        <authorList>
            <person name="Finster K.W."/>
            <person name="Kjeldsen K.U."/>
            <person name="Kube M."/>
            <person name="Reinhardt R."/>
            <person name="Mussmann M."/>
            <person name="Amann R."/>
            <person name="Schreiber L."/>
        </authorList>
    </citation>
    <scope>NUCLEOTIDE SEQUENCE [LARGE SCALE GENOMIC DNA]</scope>
    <source>
        <strain evidence="14">DSM 10523 / SB164P1</strain>
    </source>
</reference>
<proteinExistence type="inferred from homology"/>
<dbReference type="InterPro" id="IPR036895">
    <property type="entry name" value="Uracil-DNA_glycosylase-like_sf"/>
</dbReference>
<dbReference type="eggNOG" id="COG0692">
    <property type="taxonomic scope" value="Bacteria"/>
</dbReference>
<comment type="catalytic activity">
    <reaction evidence="1 9 11">
        <text>Hydrolyzes single-stranded DNA or mismatched double-stranded DNA and polynucleotides, releasing free uracil.</text>
        <dbReference type="EC" id="3.2.2.27"/>
    </reaction>
</comment>
<dbReference type="GO" id="GO:0097510">
    <property type="term" value="P:base-excision repair, AP site formation via deaminated base removal"/>
    <property type="evidence" value="ECO:0007669"/>
    <property type="project" value="TreeGrafter"/>
</dbReference>
<evidence type="ECO:0000256" key="4">
    <source>
        <dbReference type="ARBA" id="ARBA00012030"/>
    </source>
</evidence>
<dbReference type="KEGG" id="dsf:UWK_01560"/>
<evidence type="ECO:0000256" key="2">
    <source>
        <dbReference type="ARBA" id="ARBA00002631"/>
    </source>
</evidence>
<dbReference type="EMBL" id="CP003985">
    <property type="protein sequence ID" value="AGF78118.1"/>
    <property type="molecule type" value="Genomic_DNA"/>
</dbReference>
<gene>
    <name evidence="9" type="primary">ung</name>
    <name evidence="13" type="ordered locus">UWK_01560</name>
</gene>
<feature type="active site" description="Proton acceptor" evidence="9 10">
    <location>
        <position position="90"/>
    </location>
</feature>
<dbReference type="NCBIfam" id="NF003591">
    <property type="entry name" value="PRK05254.1-4"/>
    <property type="match status" value="1"/>
</dbReference>
<dbReference type="NCBIfam" id="NF003592">
    <property type="entry name" value="PRK05254.1-5"/>
    <property type="match status" value="1"/>
</dbReference>
<keyword evidence="6 9" id="KW-0227">DNA damage</keyword>
<dbReference type="PATRIC" id="fig|1167006.5.peg.1719"/>
<dbReference type="InterPro" id="IPR005122">
    <property type="entry name" value="Uracil-DNA_glycosylase-like"/>
</dbReference>
<dbReference type="FunFam" id="3.40.470.10:FF:000001">
    <property type="entry name" value="Uracil-DNA glycosylase"/>
    <property type="match status" value="1"/>
</dbReference>
<evidence type="ECO:0000259" key="12">
    <source>
        <dbReference type="SMART" id="SM00986"/>
    </source>
</evidence>
<evidence type="ECO:0000256" key="9">
    <source>
        <dbReference type="HAMAP-Rule" id="MF_00148"/>
    </source>
</evidence>
<organism evidence="13 14">
    <name type="scientific">Desulfocapsa sulfexigens (strain DSM 10523 / SB164P1)</name>
    <dbReference type="NCBI Taxonomy" id="1167006"/>
    <lineage>
        <taxon>Bacteria</taxon>
        <taxon>Pseudomonadati</taxon>
        <taxon>Thermodesulfobacteriota</taxon>
        <taxon>Desulfobulbia</taxon>
        <taxon>Desulfobulbales</taxon>
        <taxon>Desulfocapsaceae</taxon>
        <taxon>Desulfocapsa</taxon>
    </lineage>
</organism>
<comment type="subcellular location">
    <subcellularLocation>
        <location evidence="9">Cytoplasm</location>
    </subcellularLocation>
</comment>
<dbReference type="PANTHER" id="PTHR11264">
    <property type="entry name" value="URACIL-DNA GLYCOSYLASE"/>
    <property type="match status" value="1"/>
</dbReference>
<dbReference type="GO" id="GO:0005737">
    <property type="term" value="C:cytoplasm"/>
    <property type="evidence" value="ECO:0007669"/>
    <property type="project" value="UniProtKB-SubCell"/>
</dbReference>
<dbReference type="EC" id="3.2.2.27" evidence="4 9"/>
<dbReference type="Gene3D" id="3.40.470.10">
    <property type="entry name" value="Uracil-DNA glycosylase-like domain"/>
    <property type="match status" value="1"/>
</dbReference>
<dbReference type="GO" id="GO:0004844">
    <property type="term" value="F:uracil DNA N-glycosylase activity"/>
    <property type="evidence" value="ECO:0007669"/>
    <property type="project" value="UniProtKB-UniRule"/>
</dbReference>
<dbReference type="InterPro" id="IPR002043">
    <property type="entry name" value="UDG_fam1"/>
</dbReference>
<evidence type="ECO:0000256" key="7">
    <source>
        <dbReference type="ARBA" id="ARBA00022801"/>
    </source>
</evidence>
<keyword evidence="8 9" id="KW-0234">DNA repair</keyword>
<dbReference type="SMART" id="SM00986">
    <property type="entry name" value="UDG"/>
    <property type="match status" value="1"/>
</dbReference>
<dbReference type="STRING" id="1167006.UWK_01560"/>